<dbReference type="EMBL" id="DXCF01000028">
    <property type="protein sequence ID" value="HIZ09877.1"/>
    <property type="molecule type" value="Genomic_DNA"/>
</dbReference>
<feature type="transmembrane region" description="Helical" evidence="1">
    <location>
        <begin position="192"/>
        <end position="213"/>
    </location>
</feature>
<evidence type="ECO:0000256" key="1">
    <source>
        <dbReference type="SAM" id="Phobius"/>
    </source>
</evidence>
<gene>
    <name evidence="3" type="ORF">H9726_05255</name>
</gene>
<proteinExistence type="predicted"/>
<name>A0A9D2D758_9FIRM</name>
<comment type="caution">
    <text evidence="3">The sequence shown here is derived from an EMBL/GenBank/DDBJ whole genome shotgun (WGS) entry which is preliminary data.</text>
</comment>
<sequence>MTRKLVFLALFLLFAGFSAGFVPVNAAEEEYGYARVTQENTYLYTQPEAQSGLFILPQSYFVHITGISGEYYAVEYLAGTAGKTAVRGYCRADEVTPVDYIPQTPYLAYTVRVTFRTGEGLPDGFITEYTVDAAYYGDFLYGSAVCYYVEMEGNFGYVPASSCPPLDYPLNTEHTETEEEETPPAAAGSFGALNAVLICVLAAVALGAVYFLFRPAKKRRPQEDGEDTEWGI</sequence>
<reference evidence="3" key="2">
    <citation type="submission" date="2021-04" db="EMBL/GenBank/DDBJ databases">
        <authorList>
            <person name="Gilroy R."/>
        </authorList>
    </citation>
    <scope>NUCLEOTIDE SEQUENCE</scope>
    <source>
        <strain evidence="3">CHK192-19661</strain>
    </source>
</reference>
<reference evidence="3" key="1">
    <citation type="journal article" date="2021" name="PeerJ">
        <title>Extensive microbial diversity within the chicken gut microbiome revealed by metagenomics and culture.</title>
        <authorList>
            <person name="Gilroy R."/>
            <person name="Ravi A."/>
            <person name="Getino M."/>
            <person name="Pursley I."/>
            <person name="Horton D.L."/>
            <person name="Alikhan N.F."/>
            <person name="Baker D."/>
            <person name="Gharbi K."/>
            <person name="Hall N."/>
            <person name="Watson M."/>
            <person name="Adriaenssens E.M."/>
            <person name="Foster-Nyarko E."/>
            <person name="Jarju S."/>
            <person name="Secka A."/>
            <person name="Antonio M."/>
            <person name="Oren A."/>
            <person name="Chaudhuri R.R."/>
            <person name="La Ragione R."/>
            <person name="Hildebrand F."/>
            <person name="Pallen M.J."/>
        </authorList>
    </citation>
    <scope>NUCLEOTIDE SEQUENCE</scope>
    <source>
        <strain evidence="3">CHK192-19661</strain>
    </source>
</reference>
<protein>
    <submittedName>
        <fullName evidence="3">Uncharacterized protein</fullName>
    </submittedName>
</protein>
<organism evidence="3 4">
    <name type="scientific">Candidatus Borkfalkia avicola</name>
    <dbReference type="NCBI Taxonomy" id="2838503"/>
    <lineage>
        <taxon>Bacteria</taxon>
        <taxon>Bacillati</taxon>
        <taxon>Bacillota</taxon>
        <taxon>Clostridia</taxon>
        <taxon>Christensenellales</taxon>
        <taxon>Christensenellaceae</taxon>
        <taxon>Candidatus Borkfalkia</taxon>
    </lineage>
</organism>
<feature type="chain" id="PRO_5038604122" evidence="2">
    <location>
        <begin position="27"/>
        <end position="232"/>
    </location>
</feature>
<dbReference type="Proteomes" id="UP000824025">
    <property type="component" value="Unassembled WGS sequence"/>
</dbReference>
<feature type="signal peptide" evidence="2">
    <location>
        <begin position="1"/>
        <end position="26"/>
    </location>
</feature>
<evidence type="ECO:0000256" key="2">
    <source>
        <dbReference type="SAM" id="SignalP"/>
    </source>
</evidence>
<keyword evidence="2" id="KW-0732">Signal</keyword>
<dbReference type="AlphaFoldDB" id="A0A9D2D758"/>
<evidence type="ECO:0000313" key="4">
    <source>
        <dbReference type="Proteomes" id="UP000824025"/>
    </source>
</evidence>
<keyword evidence="1" id="KW-1133">Transmembrane helix</keyword>
<evidence type="ECO:0000313" key="3">
    <source>
        <dbReference type="EMBL" id="HIZ09877.1"/>
    </source>
</evidence>
<accession>A0A9D2D758</accession>
<keyword evidence="1" id="KW-0812">Transmembrane</keyword>
<keyword evidence="1" id="KW-0472">Membrane</keyword>